<feature type="compositionally biased region" description="Low complexity" evidence="1">
    <location>
        <begin position="177"/>
        <end position="198"/>
    </location>
</feature>
<proteinExistence type="predicted"/>
<dbReference type="AlphaFoldDB" id="A0A1Y1IS04"/>
<dbReference type="EMBL" id="DF237748">
    <property type="protein sequence ID" value="GAQ91516.1"/>
    <property type="molecule type" value="Genomic_DNA"/>
</dbReference>
<evidence type="ECO:0000313" key="2">
    <source>
        <dbReference type="EMBL" id="GAQ91516.1"/>
    </source>
</evidence>
<evidence type="ECO:0000256" key="1">
    <source>
        <dbReference type="SAM" id="MobiDB-lite"/>
    </source>
</evidence>
<evidence type="ECO:0000313" key="3">
    <source>
        <dbReference type="Proteomes" id="UP000054558"/>
    </source>
</evidence>
<dbReference type="Proteomes" id="UP000054558">
    <property type="component" value="Unassembled WGS sequence"/>
</dbReference>
<sequence length="660" mass="70949">MESGESLPLQDMATSDSPHVVQMQAGTSPAKQLRPRSSDLSPDAGTRIANPREVDSGEKDGAKSNMASARSADTSSASHDKAFPLSTVKELVASARRGSGTRDHRIFRKVAGALCRRAREELRSAGLLWSKAAWDGGLHAAMAGLEGLAGTADARLEQGFERVLTSIKQAHLEGLQRSASASRGSRRAPASPAPASRSTTNQARPPAGGTSRRARMAREELATYLFGDKVPYGLLCKDCSSPATCARRGGKGGGDIKCFCEIHERSNPGNPGCFKLEKTRAACDAYQHDNPCWDTTPKSRLLIAKLLLIGGIESNPGWPASQSQKNENKDGPAPNVSLRRPLVILPSREDVERSWQPACDQRGVPDKFLEYLTRKQQMNPSLAIPKGGLAPGTCESGVNEGITQSVSSGEKPSANKAQDEKELDHQDMVEKGPFTALLESNFAAEESQLSTSVRGIARVADESKGCSATKEESGSKQRWTTSAADESDFKRSGSEEEGEDIEGAEFESMSKSLDEETSQDREMIDDGSQVEENSADQAGLVPTTIETDSEFDELPARLKRRVSDGAACSSQTRRRRRVLLSSSESSGENGSVSAWQSDAAGLDEEVQQLGGDKLMPDASASFYEPSEPEDDGCFDESDFGEDFTSRCLIVPRPRRATIGQ</sequence>
<keyword evidence="3" id="KW-1185">Reference proteome</keyword>
<protein>
    <submittedName>
        <fullName evidence="2">Uncharacterized protein</fullName>
    </submittedName>
</protein>
<feature type="compositionally biased region" description="Acidic residues" evidence="1">
    <location>
        <begin position="626"/>
        <end position="637"/>
    </location>
</feature>
<feature type="compositionally biased region" description="Basic and acidic residues" evidence="1">
    <location>
        <begin position="50"/>
        <end position="62"/>
    </location>
</feature>
<feature type="region of interest" description="Disordered" evidence="1">
    <location>
        <begin position="460"/>
        <end position="603"/>
    </location>
</feature>
<reference evidence="2 3" key="1">
    <citation type="journal article" date="2014" name="Nat. Commun.">
        <title>Klebsormidium flaccidum genome reveals primary factors for plant terrestrial adaptation.</title>
        <authorList>
            <person name="Hori K."/>
            <person name="Maruyama F."/>
            <person name="Fujisawa T."/>
            <person name="Togashi T."/>
            <person name="Yamamoto N."/>
            <person name="Seo M."/>
            <person name="Sato S."/>
            <person name="Yamada T."/>
            <person name="Mori H."/>
            <person name="Tajima N."/>
            <person name="Moriyama T."/>
            <person name="Ikeuchi M."/>
            <person name="Watanabe M."/>
            <person name="Wada H."/>
            <person name="Kobayashi K."/>
            <person name="Saito M."/>
            <person name="Masuda T."/>
            <person name="Sasaki-Sekimoto Y."/>
            <person name="Mashiguchi K."/>
            <person name="Awai K."/>
            <person name="Shimojima M."/>
            <person name="Masuda S."/>
            <person name="Iwai M."/>
            <person name="Nobusawa T."/>
            <person name="Narise T."/>
            <person name="Kondo S."/>
            <person name="Saito H."/>
            <person name="Sato R."/>
            <person name="Murakawa M."/>
            <person name="Ihara Y."/>
            <person name="Oshima-Yamada Y."/>
            <person name="Ohtaka K."/>
            <person name="Satoh M."/>
            <person name="Sonobe K."/>
            <person name="Ishii M."/>
            <person name="Ohtani R."/>
            <person name="Kanamori-Sato M."/>
            <person name="Honoki R."/>
            <person name="Miyazaki D."/>
            <person name="Mochizuki H."/>
            <person name="Umetsu J."/>
            <person name="Higashi K."/>
            <person name="Shibata D."/>
            <person name="Kamiya Y."/>
            <person name="Sato N."/>
            <person name="Nakamura Y."/>
            <person name="Tabata S."/>
            <person name="Ida S."/>
            <person name="Kurokawa K."/>
            <person name="Ohta H."/>
        </authorList>
    </citation>
    <scope>NUCLEOTIDE SEQUENCE [LARGE SCALE GENOMIC DNA]</scope>
    <source>
        <strain evidence="2 3">NIES-2285</strain>
    </source>
</reference>
<feature type="region of interest" description="Disordered" evidence="1">
    <location>
        <begin position="174"/>
        <end position="214"/>
    </location>
</feature>
<feature type="region of interest" description="Disordered" evidence="1">
    <location>
        <begin position="1"/>
        <end position="81"/>
    </location>
</feature>
<organism evidence="2 3">
    <name type="scientific">Klebsormidium nitens</name>
    <name type="common">Green alga</name>
    <name type="synonym">Ulothrix nitens</name>
    <dbReference type="NCBI Taxonomy" id="105231"/>
    <lineage>
        <taxon>Eukaryota</taxon>
        <taxon>Viridiplantae</taxon>
        <taxon>Streptophyta</taxon>
        <taxon>Klebsormidiophyceae</taxon>
        <taxon>Klebsormidiales</taxon>
        <taxon>Klebsormidiaceae</taxon>
        <taxon>Klebsormidium</taxon>
    </lineage>
</organism>
<feature type="non-terminal residue" evidence="2">
    <location>
        <position position="660"/>
    </location>
</feature>
<accession>A0A1Y1IS04</accession>
<feature type="compositionally biased region" description="Basic and acidic residues" evidence="1">
    <location>
        <begin position="460"/>
        <end position="475"/>
    </location>
</feature>
<gene>
    <name evidence="2" type="ORF">KFL_007990010</name>
</gene>
<feature type="region of interest" description="Disordered" evidence="1">
    <location>
        <begin position="317"/>
        <end position="341"/>
    </location>
</feature>
<feature type="region of interest" description="Disordered" evidence="1">
    <location>
        <begin position="382"/>
        <end position="424"/>
    </location>
</feature>
<feature type="region of interest" description="Disordered" evidence="1">
    <location>
        <begin position="615"/>
        <end position="637"/>
    </location>
</feature>
<feature type="compositionally biased region" description="Polar residues" evidence="1">
    <location>
        <begin position="401"/>
        <end position="410"/>
    </location>
</feature>
<feature type="compositionally biased region" description="Basic and acidic residues" evidence="1">
    <location>
        <begin position="512"/>
        <end position="524"/>
    </location>
</feature>
<feature type="compositionally biased region" description="Acidic residues" evidence="1">
    <location>
        <begin position="495"/>
        <end position="505"/>
    </location>
</feature>
<name>A0A1Y1IS04_KLENI</name>
<feature type="compositionally biased region" description="Low complexity" evidence="1">
    <location>
        <begin position="579"/>
        <end position="593"/>
    </location>
</feature>
<feature type="compositionally biased region" description="Low complexity" evidence="1">
    <location>
        <begin position="67"/>
        <end position="77"/>
    </location>
</feature>